<organism evidence="1 2">
    <name type="scientific">Sphingobium indicum (strain DSM 16412 / CCM 7286 / MTCC 6364 / B90A)</name>
    <dbReference type="NCBI Taxonomy" id="861109"/>
    <lineage>
        <taxon>Bacteria</taxon>
        <taxon>Pseudomonadati</taxon>
        <taxon>Pseudomonadota</taxon>
        <taxon>Alphaproteobacteria</taxon>
        <taxon>Sphingomonadales</taxon>
        <taxon>Sphingomonadaceae</taxon>
        <taxon>Sphingobium</taxon>
    </lineage>
</organism>
<sequence length="526" mass="56932">MCAFLKSWKSSSFQPPSGALVVLSTRKEIESCIHRADLEPCDFAVLVQKGLELNERGRPDTEGAPVLFTTQEMLRRLCHGGSFAEAASLHFQGRPRVLRVWDEAFLPSSPATIRKDTLVSALEELRPIHPAQAEALEALAAPLEAASDFQAVEVPTSAGSAYMTLRDHLGLAAAERWAPLQGLAGRQAVTVNGGSKGLYLSGGGSPLPEDFAPALILDASGRVRETYKAMEAIGLLLRLPATPTDYSRLTLHHWDRAASRSTLKDPRARREIMAAAASIINASAPSERWLIIHPKARASDGFDAFKDLCDHVACPERLAALHWGNHHGTNEYRDIRKVMVLGLWTLPQPAYTALHLAAGGTIETAADKGTIDAIRAGEHKHNLLQAICRASVRQGSGGVCGECEVFLIGKLGPNAKGILQETFPAAEVVEWTPEDLRLKGSALRVAQELERCFGEGGLGEISKAALRAALGLQTTDALAKVLRRDDFRTWADRRGIEVTTRALRVRRVPIERFSFGPSSASSPAPL</sequence>
<gene>
    <name evidence="1" type="ORF">SIDU_16490</name>
</gene>
<proteinExistence type="predicted"/>
<dbReference type="Proteomes" id="UP000004550">
    <property type="component" value="Chromosome"/>
</dbReference>
<dbReference type="KEGG" id="sinb:SIDU_16490"/>
<dbReference type="AlphaFoldDB" id="A0A1L5BSY2"/>
<dbReference type="EMBL" id="CP013070">
    <property type="protein sequence ID" value="APL95980.1"/>
    <property type="molecule type" value="Genomic_DNA"/>
</dbReference>
<evidence type="ECO:0000313" key="2">
    <source>
        <dbReference type="Proteomes" id="UP000004550"/>
    </source>
</evidence>
<reference evidence="1 2" key="1">
    <citation type="journal article" date="2012" name="J. Bacteriol.">
        <title>Genome sequence of Sphingobium indicum B90A, a hexachlorocyclohexane-degrading bacterium.</title>
        <authorList>
            <person name="Anand S."/>
            <person name="Sangwan N."/>
            <person name="Lata P."/>
            <person name="Kaur J."/>
            <person name="Dua A."/>
            <person name="Singh A.K."/>
            <person name="Verma M."/>
            <person name="Kaur J."/>
            <person name="Khurana J.P."/>
            <person name="Khurana P."/>
            <person name="Mathur S."/>
            <person name="Lal R."/>
        </authorList>
    </citation>
    <scope>NUCLEOTIDE SEQUENCE [LARGE SCALE GENOMIC DNA]</scope>
    <source>
        <strain evidence="2">DSM 16412 / CCM 7286 / MTCC 6364 / B90A</strain>
    </source>
</reference>
<accession>A0A1L5BSY2</accession>
<name>A0A1L5BSY2_SPHIB</name>
<evidence type="ECO:0000313" key="1">
    <source>
        <dbReference type="EMBL" id="APL95980.1"/>
    </source>
</evidence>
<protein>
    <submittedName>
        <fullName evidence="1">Uncharacterized protein</fullName>
    </submittedName>
</protein>